<keyword evidence="5 8" id="KW-0472">Membrane</keyword>
<dbReference type="Pfam" id="PF00001">
    <property type="entry name" value="7tm_1"/>
    <property type="match status" value="1"/>
</dbReference>
<evidence type="ECO:0000256" key="6">
    <source>
        <dbReference type="ARBA" id="ARBA00023170"/>
    </source>
</evidence>
<dbReference type="SUPFAM" id="SSF81321">
    <property type="entry name" value="Family A G protein-coupled receptor-like"/>
    <property type="match status" value="1"/>
</dbReference>
<evidence type="ECO:0000259" key="9">
    <source>
        <dbReference type="PROSITE" id="PS50262"/>
    </source>
</evidence>
<evidence type="ECO:0000313" key="10">
    <source>
        <dbReference type="Proteomes" id="UP000887564"/>
    </source>
</evidence>
<keyword evidence="7" id="KW-0807">Transducer</keyword>
<feature type="domain" description="G-protein coupled receptors family 1 profile" evidence="9">
    <location>
        <begin position="14"/>
        <end position="172"/>
    </location>
</feature>
<keyword evidence="4" id="KW-0297">G-protein coupled receptor</keyword>
<evidence type="ECO:0000256" key="2">
    <source>
        <dbReference type="ARBA" id="ARBA00022692"/>
    </source>
</evidence>
<dbReference type="InterPro" id="IPR017452">
    <property type="entry name" value="GPCR_Rhodpsn_7TM"/>
</dbReference>
<evidence type="ECO:0000256" key="3">
    <source>
        <dbReference type="ARBA" id="ARBA00022989"/>
    </source>
</evidence>
<dbReference type="PROSITE" id="PS50262">
    <property type="entry name" value="G_PROTEIN_RECEP_F1_2"/>
    <property type="match status" value="1"/>
</dbReference>
<keyword evidence="10" id="KW-1185">Reference proteome</keyword>
<dbReference type="GO" id="GO:0005886">
    <property type="term" value="C:plasma membrane"/>
    <property type="evidence" value="ECO:0007669"/>
    <property type="project" value="TreeGrafter"/>
</dbReference>
<feature type="transmembrane region" description="Helical" evidence="8">
    <location>
        <begin position="35"/>
        <end position="56"/>
    </location>
</feature>
<feature type="transmembrane region" description="Helical" evidence="8">
    <location>
        <begin position="153"/>
        <end position="175"/>
    </location>
</feature>
<dbReference type="PANTHER" id="PTHR24243:SF224">
    <property type="entry name" value="G-PROTEIN COUPLED RECEPTOR 19-RELATED"/>
    <property type="match status" value="1"/>
</dbReference>
<dbReference type="Gene3D" id="1.20.1070.10">
    <property type="entry name" value="Rhodopsin 7-helix transmembrane proteins"/>
    <property type="match status" value="1"/>
</dbReference>
<dbReference type="PANTHER" id="PTHR24243">
    <property type="entry name" value="G-PROTEIN COUPLED RECEPTOR"/>
    <property type="match status" value="1"/>
</dbReference>
<comment type="subcellular location">
    <subcellularLocation>
        <location evidence="1">Membrane</location>
        <topology evidence="1">Multi-pass membrane protein</topology>
    </subcellularLocation>
</comment>
<dbReference type="Proteomes" id="UP000887564">
    <property type="component" value="Unplaced"/>
</dbReference>
<dbReference type="GO" id="GO:0004930">
    <property type="term" value="F:G protein-coupled receptor activity"/>
    <property type="evidence" value="ECO:0007669"/>
    <property type="project" value="UniProtKB-KW"/>
</dbReference>
<dbReference type="CDD" id="cd00637">
    <property type="entry name" value="7tm_classA_rhodopsin-like"/>
    <property type="match status" value="1"/>
</dbReference>
<proteinExistence type="predicted"/>
<evidence type="ECO:0000256" key="8">
    <source>
        <dbReference type="SAM" id="Phobius"/>
    </source>
</evidence>
<evidence type="ECO:0000256" key="1">
    <source>
        <dbReference type="ARBA" id="ARBA00004141"/>
    </source>
</evidence>
<keyword evidence="2 8" id="KW-0812">Transmembrane</keyword>
<protein>
    <submittedName>
        <fullName evidence="11">G-protein coupled receptors family 1 profile domain-containing protein</fullName>
    </submittedName>
</protein>
<reference evidence="11" key="1">
    <citation type="submission" date="2022-11" db="UniProtKB">
        <authorList>
            <consortium name="WormBaseParasite"/>
        </authorList>
    </citation>
    <scope>IDENTIFICATION</scope>
</reference>
<sequence>MSVNFRSEIPRLWIAEYIAIVHPIRARQLCSRCKILITIFIMWIFVALFALPYAILHKKRPKSKGCHNIYSSSSFWQNYKWIEFLDNVSSSLVSASSSVQEIQTMTDALKLRRNVVKMLVACVSIYFFCYSPIQGIFLSRALFDIHFSPPYEFILLMNALAMMCSACNPLLYTLFSKKFRARIARLLWFNSGKRLPKRNDFSIIKRQTRFSAESLDMMLMSRKYSSGDTG</sequence>
<evidence type="ECO:0000313" key="11">
    <source>
        <dbReference type="WBParaSite" id="PEQ_0000377901-mRNA-1"/>
    </source>
</evidence>
<dbReference type="PRINTS" id="PR00237">
    <property type="entry name" value="GPCRRHODOPSN"/>
</dbReference>
<name>A0A914RPD2_PAREQ</name>
<evidence type="ECO:0000256" key="5">
    <source>
        <dbReference type="ARBA" id="ARBA00023136"/>
    </source>
</evidence>
<feature type="transmembrane region" description="Helical" evidence="8">
    <location>
        <begin position="115"/>
        <end position="133"/>
    </location>
</feature>
<dbReference type="InterPro" id="IPR000276">
    <property type="entry name" value="GPCR_Rhodpsn"/>
</dbReference>
<evidence type="ECO:0000256" key="4">
    <source>
        <dbReference type="ARBA" id="ARBA00023040"/>
    </source>
</evidence>
<accession>A0A914RPD2</accession>
<evidence type="ECO:0000256" key="7">
    <source>
        <dbReference type="ARBA" id="ARBA00023224"/>
    </source>
</evidence>
<organism evidence="10 11">
    <name type="scientific">Parascaris equorum</name>
    <name type="common">Equine roundworm</name>
    <dbReference type="NCBI Taxonomy" id="6256"/>
    <lineage>
        <taxon>Eukaryota</taxon>
        <taxon>Metazoa</taxon>
        <taxon>Ecdysozoa</taxon>
        <taxon>Nematoda</taxon>
        <taxon>Chromadorea</taxon>
        <taxon>Rhabditida</taxon>
        <taxon>Spirurina</taxon>
        <taxon>Ascaridomorpha</taxon>
        <taxon>Ascaridoidea</taxon>
        <taxon>Ascarididae</taxon>
        <taxon>Parascaris</taxon>
    </lineage>
</organism>
<keyword evidence="3 8" id="KW-1133">Transmembrane helix</keyword>
<dbReference type="AlphaFoldDB" id="A0A914RPD2"/>
<keyword evidence="6" id="KW-0675">Receptor</keyword>
<dbReference type="WBParaSite" id="PEQ_0000377901-mRNA-1">
    <property type="protein sequence ID" value="PEQ_0000377901-mRNA-1"/>
    <property type="gene ID" value="PEQ_0000377901"/>
</dbReference>